<proteinExistence type="predicted"/>
<gene>
    <name evidence="2" type="ORF">HW555_000430</name>
</gene>
<organism evidence="2 3">
    <name type="scientific">Spodoptera exigua</name>
    <name type="common">Beet armyworm</name>
    <name type="synonym">Noctua fulgens</name>
    <dbReference type="NCBI Taxonomy" id="7107"/>
    <lineage>
        <taxon>Eukaryota</taxon>
        <taxon>Metazoa</taxon>
        <taxon>Ecdysozoa</taxon>
        <taxon>Arthropoda</taxon>
        <taxon>Hexapoda</taxon>
        <taxon>Insecta</taxon>
        <taxon>Pterygota</taxon>
        <taxon>Neoptera</taxon>
        <taxon>Endopterygota</taxon>
        <taxon>Lepidoptera</taxon>
        <taxon>Glossata</taxon>
        <taxon>Ditrysia</taxon>
        <taxon>Noctuoidea</taxon>
        <taxon>Noctuidae</taxon>
        <taxon>Amphipyrinae</taxon>
        <taxon>Spodoptera</taxon>
    </lineage>
</organism>
<dbReference type="EMBL" id="JACKWZ010000003">
    <property type="protein sequence ID" value="KAF9424291.1"/>
    <property type="molecule type" value="Genomic_DNA"/>
</dbReference>
<name>A0A835GR39_SPOEX</name>
<comment type="caution">
    <text evidence="2">The sequence shown here is derived from an EMBL/GenBank/DDBJ whole genome shotgun (WGS) entry which is preliminary data.</text>
</comment>
<feature type="compositionally biased region" description="Polar residues" evidence="1">
    <location>
        <begin position="165"/>
        <end position="175"/>
    </location>
</feature>
<protein>
    <submittedName>
        <fullName evidence="2">Uncharacterized protein</fullName>
    </submittedName>
</protein>
<reference evidence="2" key="1">
    <citation type="submission" date="2020-08" db="EMBL/GenBank/DDBJ databases">
        <title>Spodoptera exigua strain:BAW_Kor-Di-RS1 Genome sequencing and assembly.</title>
        <authorList>
            <person name="Kim J."/>
            <person name="Nam H.Y."/>
            <person name="Kwon M."/>
            <person name="Choi J.H."/>
            <person name="Cho S.R."/>
            <person name="Kim G.-H."/>
        </authorList>
    </citation>
    <scope>NUCLEOTIDE SEQUENCE</scope>
    <source>
        <strain evidence="2">BAW_Kor-Di-RS1</strain>
        <tissue evidence="2">Whole-body</tissue>
    </source>
</reference>
<sequence length="357" mass="40333">MEEISTITGVSLATIKRIKKELRDTIGFTGSRETLRRILHDNGYEFKKNSNERSLLIEKSENVAWRRRMLGKIINILFTLTKLTNQKSLGKVLLSVMTDYHLDMNAVNFKKSLCEKFILNLEKPNIVVMDTASYHTCQNKAPTTQTRRNNNNNSPSKTRGVARTAGNSTAGPAAESSLQMEDNIFEYWVGLTKENFNILLEEVSRISLIKRGSLGLAALLLKMRTGDSDDRISTLLKVPRRTLESLTDKVREVLLQDFVSAHLGISHLSRDELLRHNLLIPNGLYGNACDGYIVDCYGPYKAITSDADIMSGLFSSENSALRSYFRQNDVFILDREFRDCISLLEGCGYRTCMPESL</sequence>
<evidence type="ECO:0000256" key="1">
    <source>
        <dbReference type="SAM" id="MobiDB-lite"/>
    </source>
</evidence>
<evidence type="ECO:0000313" key="3">
    <source>
        <dbReference type="Proteomes" id="UP000648187"/>
    </source>
</evidence>
<evidence type="ECO:0000313" key="2">
    <source>
        <dbReference type="EMBL" id="KAF9424291.1"/>
    </source>
</evidence>
<keyword evidence="3" id="KW-1185">Reference proteome</keyword>
<dbReference type="AlphaFoldDB" id="A0A835GR39"/>
<dbReference type="Proteomes" id="UP000648187">
    <property type="component" value="Unassembled WGS sequence"/>
</dbReference>
<accession>A0A835GR39</accession>
<feature type="region of interest" description="Disordered" evidence="1">
    <location>
        <begin position="138"/>
        <end position="175"/>
    </location>
</feature>